<evidence type="ECO:0000256" key="2">
    <source>
        <dbReference type="ARBA" id="ARBA00022840"/>
    </source>
</evidence>
<reference evidence="5 6" key="1">
    <citation type="submission" date="2018-07" db="EMBL/GenBank/DDBJ databases">
        <title>Venubactetium sediminum gen. nov., sp. nov., isolated from a marine solar saltern.</title>
        <authorList>
            <person name="Wang S."/>
        </authorList>
    </citation>
    <scope>NUCLEOTIDE SEQUENCE [LARGE SCALE GENOMIC DNA]</scope>
    <source>
        <strain evidence="5 6">WD2A32</strain>
    </source>
</reference>
<evidence type="ECO:0000256" key="1">
    <source>
        <dbReference type="ARBA" id="ARBA00022741"/>
    </source>
</evidence>
<dbReference type="InterPro" id="IPR011006">
    <property type="entry name" value="CheY-like_superfamily"/>
</dbReference>
<evidence type="ECO:0000256" key="3">
    <source>
        <dbReference type="PROSITE-ProRule" id="PRU00169"/>
    </source>
</evidence>
<dbReference type="InterPro" id="IPR050625">
    <property type="entry name" value="ParA/MinD_ATPase"/>
</dbReference>
<dbReference type="Pfam" id="PF01656">
    <property type="entry name" value="CbiA"/>
    <property type="match status" value="1"/>
</dbReference>
<keyword evidence="1" id="KW-0547">Nucleotide-binding</keyword>
<protein>
    <submittedName>
        <fullName evidence="5">Pilus assembly protein CpaE</fullName>
    </submittedName>
</protein>
<keyword evidence="3" id="KW-0597">Phosphoprotein</keyword>
<proteinExistence type="predicted"/>
<comment type="caution">
    <text evidence="5">The sequence shown here is derived from an EMBL/GenBank/DDBJ whole genome shotgun (WGS) entry which is preliminary data.</text>
</comment>
<keyword evidence="2" id="KW-0067">ATP-binding</keyword>
<dbReference type="SUPFAM" id="SSF52172">
    <property type="entry name" value="CheY-like"/>
    <property type="match status" value="1"/>
</dbReference>
<evidence type="ECO:0000313" key="6">
    <source>
        <dbReference type="Proteomes" id="UP000253941"/>
    </source>
</evidence>
<keyword evidence="6" id="KW-1185">Reference proteome</keyword>
<accession>A0A369TD00</accession>
<dbReference type="GO" id="GO:0005524">
    <property type="term" value="F:ATP binding"/>
    <property type="evidence" value="ECO:0007669"/>
    <property type="project" value="UniProtKB-KW"/>
</dbReference>
<dbReference type="GO" id="GO:0009898">
    <property type="term" value="C:cytoplasmic side of plasma membrane"/>
    <property type="evidence" value="ECO:0007669"/>
    <property type="project" value="TreeGrafter"/>
</dbReference>
<dbReference type="SUPFAM" id="SSF52540">
    <property type="entry name" value="P-loop containing nucleoside triphosphate hydrolases"/>
    <property type="match status" value="1"/>
</dbReference>
<dbReference type="PANTHER" id="PTHR43384">
    <property type="entry name" value="SEPTUM SITE-DETERMINING PROTEIN MIND HOMOLOG, CHLOROPLASTIC-RELATED"/>
    <property type="match status" value="1"/>
</dbReference>
<feature type="modified residue" description="4-aspartylphosphate" evidence="3">
    <location>
        <position position="72"/>
    </location>
</feature>
<sequence>MSVAEDQTLYSELDEEPREAFAAFVCDDETHSAAVALAGRRGWPKGEVQHGGMAAALRQLGVVAAPEIMLIDVSDASEPAQALDGLSELAGEARVLAVGTQNDVGLFRQMLEAGAADYLVKPVTAEALDEAVKRIEQAGATGQAPTPARRGRCIAFVGARGGVGATTLAANIAWMIAEERERRVGLIDLDLQFGTLALSFDVEAGPGLREALEDPDRVDELFLSRAMTSIGERLSVLASEEPVDDAPHVVGQAVPKLLESLRERSDLLILDVPRSLLASHPDVLEQVTDVVVVSDLTLAGLRDSNRLLRFLKAQGGKVRTHVVTNRVGKALKGQIEASEFARELEGDMGRQITLDSDSMAKAAMQGKPLGESVKNGKLLKDMRALTVDLVGEPRRRRKSLFSFSRKAKKKA</sequence>
<dbReference type="GO" id="GO:0051782">
    <property type="term" value="P:negative regulation of cell division"/>
    <property type="evidence" value="ECO:0007669"/>
    <property type="project" value="TreeGrafter"/>
</dbReference>
<dbReference type="Gene3D" id="3.40.50.2300">
    <property type="match status" value="1"/>
</dbReference>
<dbReference type="GO" id="GO:0005829">
    <property type="term" value="C:cytosol"/>
    <property type="evidence" value="ECO:0007669"/>
    <property type="project" value="TreeGrafter"/>
</dbReference>
<dbReference type="Proteomes" id="UP000253941">
    <property type="component" value="Unassembled WGS sequence"/>
</dbReference>
<feature type="domain" description="Response regulatory" evidence="4">
    <location>
        <begin position="22"/>
        <end position="136"/>
    </location>
</feature>
<dbReference type="InterPro" id="IPR001789">
    <property type="entry name" value="Sig_transdc_resp-reg_receiver"/>
</dbReference>
<dbReference type="RefSeq" id="WP_114581267.1">
    <property type="nucleotide sequence ID" value="NZ_QPMH01000004.1"/>
</dbReference>
<evidence type="ECO:0000259" key="4">
    <source>
        <dbReference type="PROSITE" id="PS50110"/>
    </source>
</evidence>
<dbReference type="PANTHER" id="PTHR43384:SF6">
    <property type="entry name" value="SEPTUM SITE-DETERMINING PROTEIN MIND HOMOLOG, CHLOROPLASTIC"/>
    <property type="match status" value="1"/>
</dbReference>
<dbReference type="AlphaFoldDB" id="A0A369TD00"/>
<dbReference type="GO" id="GO:0000160">
    <property type="term" value="P:phosphorelay signal transduction system"/>
    <property type="evidence" value="ECO:0007669"/>
    <property type="project" value="InterPro"/>
</dbReference>
<dbReference type="EMBL" id="QPMH01000004">
    <property type="protein sequence ID" value="RDD62692.1"/>
    <property type="molecule type" value="Genomic_DNA"/>
</dbReference>
<dbReference type="PROSITE" id="PS50110">
    <property type="entry name" value="RESPONSE_REGULATORY"/>
    <property type="match status" value="1"/>
</dbReference>
<dbReference type="InterPro" id="IPR027417">
    <property type="entry name" value="P-loop_NTPase"/>
</dbReference>
<dbReference type="Gene3D" id="3.40.50.300">
    <property type="entry name" value="P-loop containing nucleotide triphosphate hydrolases"/>
    <property type="match status" value="1"/>
</dbReference>
<organism evidence="5 6">
    <name type="scientific">Ferruginivarius sediminum</name>
    <dbReference type="NCBI Taxonomy" id="2661937"/>
    <lineage>
        <taxon>Bacteria</taxon>
        <taxon>Pseudomonadati</taxon>
        <taxon>Pseudomonadota</taxon>
        <taxon>Alphaproteobacteria</taxon>
        <taxon>Rhodospirillales</taxon>
        <taxon>Rhodospirillaceae</taxon>
        <taxon>Ferruginivarius</taxon>
    </lineage>
</organism>
<name>A0A369TD00_9PROT</name>
<dbReference type="GO" id="GO:0016887">
    <property type="term" value="F:ATP hydrolysis activity"/>
    <property type="evidence" value="ECO:0007669"/>
    <property type="project" value="TreeGrafter"/>
</dbReference>
<gene>
    <name evidence="5" type="ORF">DRB17_05895</name>
</gene>
<dbReference type="SMART" id="SM00448">
    <property type="entry name" value="REC"/>
    <property type="match status" value="1"/>
</dbReference>
<dbReference type="InterPro" id="IPR002586">
    <property type="entry name" value="CobQ/CobB/MinD/ParA_Nub-bd_dom"/>
</dbReference>
<evidence type="ECO:0000313" key="5">
    <source>
        <dbReference type="EMBL" id="RDD62692.1"/>
    </source>
</evidence>